<dbReference type="InterPro" id="IPR003646">
    <property type="entry name" value="SH3-like_bac-type"/>
</dbReference>
<reference evidence="3 4" key="1">
    <citation type="submission" date="2008-11" db="EMBL/GenBank/DDBJ databases">
        <title>Draft genome sequence of Bacteroides pectinophilus (ATCC 43243).</title>
        <authorList>
            <person name="Sudarsanam P."/>
            <person name="Ley R."/>
            <person name="Guruge J."/>
            <person name="Turnbaugh P.J."/>
            <person name="Mahowald M."/>
            <person name="Liep D."/>
            <person name="Gordon J."/>
        </authorList>
    </citation>
    <scope>NUCLEOTIDE SEQUENCE [LARGE SCALE GENOMIC DNA]</scope>
    <source>
        <strain evidence="3 4">ATCC 43243</strain>
    </source>
</reference>
<organism evidence="3 4">
    <name type="scientific">[Bacteroides] pectinophilus ATCC 43243</name>
    <dbReference type="NCBI Taxonomy" id="483218"/>
    <lineage>
        <taxon>Bacteria</taxon>
        <taxon>Bacillati</taxon>
        <taxon>Bacillota</taxon>
        <taxon>Clostridia</taxon>
        <taxon>Eubacteriales</taxon>
    </lineage>
</organism>
<dbReference type="InterPro" id="IPR001223">
    <property type="entry name" value="Glyco_hydro18_cat"/>
</dbReference>
<dbReference type="EMBL" id="ABVQ01000037">
    <property type="protein sequence ID" value="EEC56782.1"/>
    <property type="molecule type" value="Genomic_DNA"/>
</dbReference>
<protein>
    <recommendedName>
        <fullName evidence="2">GH18 domain-containing protein</fullName>
    </recommendedName>
</protein>
<dbReference type="HOGENOM" id="CLU_020253_0_0_9"/>
<name>B7AX41_9FIRM</name>
<gene>
    <name evidence="3" type="ORF">BACPEC_03291</name>
</gene>
<reference evidence="3 4" key="2">
    <citation type="submission" date="2008-11" db="EMBL/GenBank/DDBJ databases">
        <authorList>
            <person name="Fulton L."/>
            <person name="Clifton S."/>
            <person name="Fulton B."/>
            <person name="Xu J."/>
            <person name="Minx P."/>
            <person name="Pepin K.H."/>
            <person name="Johnson M."/>
            <person name="Bhonagiri V."/>
            <person name="Nash W.E."/>
            <person name="Mardis E.R."/>
            <person name="Wilson R.K."/>
        </authorList>
    </citation>
    <scope>NUCLEOTIDE SEQUENCE [LARGE SCALE GENOMIC DNA]</scope>
    <source>
        <strain evidence="3 4">ATCC 43243</strain>
    </source>
</reference>
<dbReference type="SMART" id="SM00636">
    <property type="entry name" value="Glyco_18"/>
    <property type="match status" value="1"/>
</dbReference>
<feature type="transmembrane region" description="Helical" evidence="1">
    <location>
        <begin position="12"/>
        <end position="33"/>
    </location>
</feature>
<keyword evidence="1" id="KW-0472">Membrane</keyword>
<evidence type="ECO:0000259" key="2">
    <source>
        <dbReference type="PROSITE" id="PS51910"/>
    </source>
</evidence>
<dbReference type="PANTHER" id="PTHR46066:SF2">
    <property type="entry name" value="CHITINASE DOMAIN-CONTAINING PROTEIN 1"/>
    <property type="match status" value="1"/>
</dbReference>
<dbReference type="Gene3D" id="2.30.30.40">
    <property type="entry name" value="SH3 Domains"/>
    <property type="match status" value="1"/>
</dbReference>
<evidence type="ECO:0000256" key="1">
    <source>
        <dbReference type="SAM" id="Phobius"/>
    </source>
</evidence>
<keyword evidence="1" id="KW-0812">Transmembrane</keyword>
<accession>B7AX41</accession>
<dbReference type="InterPro" id="IPR012854">
    <property type="entry name" value="Cu_amine_oxidase-like_N"/>
</dbReference>
<dbReference type="STRING" id="483218.BACPEC_03291"/>
<dbReference type="Gene3D" id="3.10.50.10">
    <property type="match status" value="1"/>
</dbReference>
<dbReference type="PROSITE" id="PS51910">
    <property type="entry name" value="GH18_2"/>
    <property type="match status" value="1"/>
</dbReference>
<dbReference type="InterPro" id="IPR011583">
    <property type="entry name" value="Chitinase_II/V-like_cat"/>
</dbReference>
<dbReference type="InterPro" id="IPR029070">
    <property type="entry name" value="Chitinase_insertion_sf"/>
</dbReference>
<evidence type="ECO:0000313" key="4">
    <source>
        <dbReference type="Proteomes" id="UP000003136"/>
    </source>
</evidence>
<dbReference type="eggNOG" id="COG3858">
    <property type="taxonomic scope" value="Bacteria"/>
</dbReference>
<dbReference type="PANTHER" id="PTHR46066">
    <property type="entry name" value="CHITINASE DOMAIN-CONTAINING PROTEIN 1 FAMILY MEMBER"/>
    <property type="match status" value="1"/>
</dbReference>
<comment type="caution">
    <text evidence="3">The sequence shown here is derived from an EMBL/GenBank/DDBJ whole genome shotgun (WGS) entry which is preliminary data.</text>
</comment>
<evidence type="ECO:0000313" key="3">
    <source>
        <dbReference type="EMBL" id="EEC56782.1"/>
    </source>
</evidence>
<dbReference type="Proteomes" id="UP000003136">
    <property type="component" value="Unassembled WGS sequence"/>
</dbReference>
<dbReference type="Pfam" id="PF07833">
    <property type="entry name" value="Cu_amine_oxidN1"/>
    <property type="match status" value="1"/>
</dbReference>
<dbReference type="SUPFAM" id="SSF51445">
    <property type="entry name" value="(Trans)glycosidases"/>
    <property type="match status" value="1"/>
</dbReference>
<dbReference type="Pfam" id="PF00704">
    <property type="entry name" value="Glyco_hydro_18"/>
    <property type="match status" value="1"/>
</dbReference>
<proteinExistence type="predicted"/>
<feature type="domain" description="GH18" evidence="2">
    <location>
        <begin position="255"/>
        <end position="565"/>
    </location>
</feature>
<dbReference type="GO" id="GO:0008061">
    <property type="term" value="F:chitin binding"/>
    <property type="evidence" value="ECO:0007669"/>
    <property type="project" value="InterPro"/>
</dbReference>
<keyword evidence="1" id="KW-1133">Transmembrane helix</keyword>
<dbReference type="SMART" id="SM00287">
    <property type="entry name" value="SH3b"/>
    <property type="match status" value="1"/>
</dbReference>
<sequence>MARQKMRKKSGAGIVLAVVVIAAVAVVAGLIIYRKAPTSAKMPLSAYFGTTGEDSSVIIMLNGQKADCAGIVKDGRVYLPQNFVQDELNKRLYLDDASGNILYADGNCVITIKPGENINYDDEGGQHSFDVPVMIRENDTRYLSIDYVKSCSDMDYNFYDSPARVVIENDDYTNTYATAKKKIKVRYRGGVKSKILEELDKGTELVYRKAVDEWAEVQTPSGVVGYVPAKDLDDGTTKTRQSNYTHEISSIKKEHKISLVWFQIGGKAGNSNIDNLIANTSGINTISPTWYAVTSEDGSLSDYSSADFVKAMHARGIEVWPLVSDFENSVNSKKLLSSEQARHNMIDKLTGDAARYGYDGINIDFERVTKDSGDDYLQFIRELSVECRRKNIVLSIDNYKAEAYNSHYDMEEQGIYADYVILMGYDEHYAGSESGSVASIGFVEDGIKKALKSVPADKLVNAVPFYTRIWTIKDGTTTSRAVGMQTAIDDLSKNGAPAIWDDTVCQYFGSYEKNGETVKIWVEEDRSIEEKLKVMDNYGLAGVGAWKLGLEKNSVWSVISRYTAG</sequence>
<dbReference type="AlphaFoldDB" id="B7AX41"/>
<keyword evidence="4" id="KW-1185">Reference proteome</keyword>
<dbReference type="Gene3D" id="3.20.20.80">
    <property type="entry name" value="Glycosidases"/>
    <property type="match status" value="1"/>
</dbReference>
<dbReference type="InterPro" id="IPR017853">
    <property type="entry name" value="GH"/>
</dbReference>
<dbReference type="GO" id="GO:0005975">
    <property type="term" value="P:carbohydrate metabolic process"/>
    <property type="evidence" value="ECO:0007669"/>
    <property type="project" value="InterPro"/>
</dbReference>